<keyword evidence="7" id="KW-0962">Peroxisome biogenesis</keyword>
<comment type="pathway">
    <text evidence="3">Protein modification; protein ubiquitination.</text>
</comment>
<dbReference type="SUPFAM" id="SSF57850">
    <property type="entry name" value="RING/U-box"/>
    <property type="match status" value="1"/>
</dbReference>
<dbReference type="InterPro" id="IPR025654">
    <property type="entry name" value="PEX2/10"/>
</dbReference>
<evidence type="ECO:0000313" key="22">
    <source>
        <dbReference type="Proteomes" id="UP000242457"/>
    </source>
</evidence>
<accession>A0A2A3ECF7</accession>
<name>A0A2A3ECF7_APICC</name>
<dbReference type="InterPro" id="IPR013083">
    <property type="entry name" value="Znf_RING/FYVE/PHD"/>
</dbReference>
<evidence type="ECO:0000256" key="4">
    <source>
        <dbReference type="ARBA" id="ARBA00008704"/>
    </source>
</evidence>
<protein>
    <recommendedName>
        <fullName evidence="5">RING-type E3 ubiquitin transferase</fullName>
        <ecNumber evidence="5">2.3.2.27</ecNumber>
    </recommendedName>
</protein>
<evidence type="ECO:0000256" key="11">
    <source>
        <dbReference type="ARBA" id="ARBA00022771"/>
    </source>
</evidence>
<dbReference type="Pfam" id="PF04757">
    <property type="entry name" value="Pex2_Pex12"/>
    <property type="match status" value="1"/>
</dbReference>
<evidence type="ECO:0000256" key="7">
    <source>
        <dbReference type="ARBA" id="ARBA00022593"/>
    </source>
</evidence>
<evidence type="ECO:0000256" key="1">
    <source>
        <dbReference type="ARBA" id="ARBA00000900"/>
    </source>
</evidence>
<keyword evidence="17" id="KW-0576">Peroxisome</keyword>
<keyword evidence="11 18" id="KW-0863">Zinc-finger</keyword>
<dbReference type="InterPro" id="IPR001841">
    <property type="entry name" value="Znf_RING"/>
</dbReference>
<keyword evidence="13" id="KW-0862">Zinc</keyword>
<comment type="subcellular location">
    <subcellularLocation>
        <location evidence="2">Peroxisome membrane</location>
        <topology evidence="2">Multi-pass membrane protein</topology>
    </subcellularLocation>
</comment>
<comment type="similarity">
    <text evidence="4">Belongs to the pex2/pex10/pex12 family.</text>
</comment>
<evidence type="ECO:0000256" key="17">
    <source>
        <dbReference type="ARBA" id="ARBA00023140"/>
    </source>
</evidence>
<feature type="domain" description="RING-type" evidence="20">
    <location>
        <begin position="234"/>
        <end position="271"/>
    </location>
</feature>
<evidence type="ECO:0000256" key="8">
    <source>
        <dbReference type="ARBA" id="ARBA00022679"/>
    </source>
</evidence>
<dbReference type="SMART" id="SM00184">
    <property type="entry name" value="RING"/>
    <property type="match status" value="1"/>
</dbReference>
<dbReference type="Pfam" id="PF13639">
    <property type="entry name" value="zf-RING_2"/>
    <property type="match status" value="1"/>
</dbReference>
<evidence type="ECO:0000256" key="3">
    <source>
        <dbReference type="ARBA" id="ARBA00004906"/>
    </source>
</evidence>
<dbReference type="PROSITE" id="PS00518">
    <property type="entry name" value="ZF_RING_1"/>
    <property type="match status" value="1"/>
</dbReference>
<keyword evidence="22" id="KW-1185">Reference proteome</keyword>
<keyword evidence="12" id="KW-0833">Ubl conjugation pathway</keyword>
<comment type="catalytic activity">
    <reaction evidence="1">
        <text>S-ubiquitinyl-[E2 ubiquitin-conjugating enzyme]-L-cysteine + [acceptor protein]-L-lysine = [E2 ubiquitin-conjugating enzyme]-L-cysteine + N(6)-ubiquitinyl-[acceptor protein]-L-lysine.</text>
        <dbReference type="EC" id="2.3.2.27"/>
    </reaction>
</comment>
<evidence type="ECO:0000256" key="18">
    <source>
        <dbReference type="PROSITE-ProRule" id="PRU00175"/>
    </source>
</evidence>
<keyword evidence="8" id="KW-0808">Transferase</keyword>
<keyword evidence="15 19" id="KW-1133">Transmembrane helix</keyword>
<proteinExistence type="inferred from homology"/>
<dbReference type="PANTHER" id="PTHR23350">
    <property type="entry name" value="PEROXISOME ASSEMBLY PROTEIN 10"/>
    <property type="match status" value="1"/>
</dbReference>
<evidence type="ECO:0000256" key="5">
    <source>
        <dbReference type="ARBA" id="ARBA00012483"/>
    </source>
</evidence>
<keyword evidence="10" id="KW-0479">Metal-binding</keyword>
<dbReference type="InterPro" id="IPR006845">
    <property type="entry name" value="Pex_N"/>
</dbReference>
<evidence type="ECO:0000256" key="2">
    <source>
        <dbReference type="ARBA" id="ARBA00004585"/>
    </source>
</evidence>
<keyword evidence="16 19" id="KW-0472">Membrane</keyword>
<dbReference type="AlphaFoldDB" id="A0A2A3ECF7"/>
<evidence type="ECO:0000256" key="16">
    <source>
        <dbReference type="ARBA" id="ARBA00023136"/>
    </source>
</evidence>
<dbReference type="GO" id="GO:0008270">
    <property type="term" value="F:zinc ion binding"/>
    <property type="evidence" value="ECO:0007669"/>
    <property type="project" value="UniProtKB-KW"/>
</dbReference>
<dbReference type="EMBL" id="KZ288295">
    <property type="protein sequence ID" value="PBC28972.1"/>
    <property type="molecule type" value="Genomic_DNA"/>
</dbReference>
<reference evidence="21 22" key="1">
    <citation type="submission" date="2014-07" db="EMBL/GenBank/DDBJ databases">
        <title>Genomic and transcriptomic analysis on Apis cerana provide comprehensive insights into honey bee biology.</title>
        <authorList>
            <person name="Diao Q."/>
            <person name="Sun L."/>
            <person name="Zheng H."/>
            <person name="Zheng H."/>
            <person name="Xu S."/>
            <person name="Wang S."/>
            <person name="Zeng Z."/>
            <person name="Hu F."/>
            <person name="Su S."/>
            <person name="Wu J."/>
        </authorList>
    </citation>
    <scope>NUCLEOTIDE SEQUENCE [LARGE SCALE GENOMIC DNA]</scope>
    <source>
        <tissue evidence="21">Pupae without intestine</tissue>
    </source>
</reference>
<evidence type="ECO:0000256" key="10">
    <source>
        <dbReference type="ARBA" id="ARBA00022723"/>
    </source>
</evidence>
<keyword evidence="6" id="KW-0813">Transport</keyword>
<evidence type="ECO:0000256" key="6">
    <source>
        <dbReference type="ARBA" id="ARBA00022448"/>
    </source>
</evidence>
<dbReference type="CDD" id="cd16527">
    <property type="entry name" value="RING-HC_PEX10"/>
    <property type="match status" value="1"/>
</dbReference>
<feature type="transmembrane region" description="Helical" evidence="19">
    <location>
        <begin position="145"/>
        <end position="163"/>
    </location>
</feature>
<evidence type="ECO:0000256" key="14">
    <source>
        <dbReference type="ARBA" id="ARBA00022927"/>
    </source>
</evidence>
<evidence type="ECO:0000259" key="20">
    <source>
        <dbReference type="PROSITE" id="PS50089"/>
    </source>
</evidence>
<evidence type="ECO:0000256" key="13">
    <source>
        <dbReference type="ARBA" id="ARBA00022833"/>
    </source>
</evidence>
<evidence type="ECO:0000256" key="19">
    <source>
        <dbReference type="SAM" id="Phobius"/>
    </source>
</evidence>
<dbReference type="GO" id="GO:0016558">
    <property type="term" value="P:protein import into peroxisome matrix"/>
    <property type="evidence" value="ECO:0007669"/>
    <property type="project" value="InterPro"/>
</dbReference>
<gene>
    <name evidence="21" type="ORF">APICC_00299</name>
</gene>
<evidence type="ECO:0000256" key="9">
    <source>
        <dbReference type="ARBA" id="ARBA00022692"/>
    </source>
</evidence>
<dbReference type="GO" id="GO:0005778">
    <property type="term" value="C:peroxisomal membrane"/>
    <property type="evidence" value="ECO:0007669"/>
    <property type="project" value="UniProtKB-SubCell"/>
</dbReference>
<dbReference type="PANTHER" id="PTHR23350:SF0">
    <property type="entry name" value="PEROXISOME BIOGENESIS FACTOR 10"/>
    <property type="match status" value="1"/>
</dbReference>
<dbReference type="PROSITE" id="PS50089">
    <property type="entry name" value="ZF_RING_2"/>
    <property type="match status" value="1"/>
</dbReference>
<evidence type="ECO:0000256" key="15">
    <source>
        <dbReference type="ARBA" id="ARBA00022989"/>
    </source>
</evidence>
<dbReference type="Gene3D" id="3.30.40.10">
    <property type="entry name" value="Zinc/RING finger domain, C3HC4 (zinc finger)"/>
    <property type="match status" value="1"/>
</dbReference>
<dbReference type="InterPro" id="IPR017907">
    <property type="entry name" value="Znf_RING_CS"/>
</dbReference>
<evidence type="ECO:0000256" key="12">
    <source>
        <dbReference type="ARBA" id="ARBA00022786"/>
    </source>
</evidence>
<sequence>MEIKKKYRKLNIASQAEILRSHQRDDDFVKYLREKVIDILQILQRKTGLLPFIHSDIPFKLVYFFFTSGMGNQTLGEEYTGLVQANLKAYKVPSIYARILAVILECFGEKALIKLLKQLELSINHPHSKLTPTTVTFLNSFISKMYTIIPIFILLHKGLFYIFGRYYSLSKRIAGIDYAKVYGHRPIDTISSGLRLLGIATLIQCMLKIWQNYKSENHFEKYSILDEKHNKLMCQLCLEKVPTTTTPCGHLFCWFCLTDWLHTKPQCPLCREHVVPSRIVHVMNL</sequence>
<dbReference type="OrthoDB" id="6270329at2759"/>
<organism evidence="21 22">
    <name type="scientific">Apis cerana cerana</name>
    <name type="common">Oriental honeybee</name>
    <dbReference type="NCBI Taxonomy" id="94128"/>
    <lineage>
        <taxon>Eukaryota</taxon>
        <taxon>Metazoa</taxon>
        <taxon>Ecdysozoa</taxon>
        <taxon>Arthropoda</taxon>
        <taxon>Hexapoda</taxon>
        <taxon>Insecta</taxon>
        <taxon>Pterygota</taxon>
        <taxon>Neoptera</taxon>
        <taxon>Endopterygota</taxon>
        <taxon>Hymenoptera</taxon>
        <taxon>Apocrita</taxon>
        <taxon>Aculeata</taxon>
        <taxon>Apoidea</taxon>
        <taxon>Anthophila</taxon>
        <taxon>Apidae</taxon>
        <taxon>Apis</taxon>
    </lineage>
</organism>
<keyword evidence="9 19" id="KW-0812">Transmembrane</keyword>
<keyword evidence="14" id="KW-0653">Protein transport</keyword>
<dbReference type="GO" id="GO:0061630">
    <property type="term" value="F:ubiquitin protein ligase activity"/>
    <property type="evidence" value="ECO:0007669"/>
    <property type="project" value="UniProtKB-EC"/>
</dbReference>
<dbReference type="Proteomes" id="UP000242457">
    <property type="component" value="Unassembled WGS sequence"/>
</dbReference>
<dbReference type="STRING" id="94128.A0A2A3ECF7"/>
<evidence type="ECO:0000313" key="21">
    <source>
        <dbReference type="EMBL" id="PBC28972.1"/>
    </source>
</evidence>
<dbReference type="EC" id="2.3.2.27" evidence="5"/>